<dbReference type="GO" id="GO:0003824">
    <property type="term" value="F:catalytic activity"/>
    <property type="evidence" value="ECO:0007669"/>
    <property type="project" value="InterPro"/>
</dbReference>
<reference evidence="2" key="2">
    <citation type="submission" date="2016-01" db="EMBL/GenBank/DDBJ databases">
        <title>Six Aerococcus type strain genome sequencing and assembly using PacBio and Illumina Hiseq.</title>
        <authorList>
            <person name="Carkaci D."/>
            <person name="Dargis R."/>
            <person name="Nielsen X.C."/>
            <person name="Skovgaard O."/>
            <person name="Fuursted K."/>
            <person name="Christensen J.J."/>
        </authorList>
    </citation>
    <scope>NUCLEOTIDE SEQUENCE [LARGE SCALE GENOMIC DNA]</scope>
    <source>
        <strain evidence="2">CCUG42038B</strain>
    </source>
</reference>
<dbReference type="AlphaFoldDB" id="A0A0X8FLZ1"/>
<evidence type="ECO:0000313" key="2">
    <source>
        <dbReference type="Proteomes" id="UP000062260"/>
    </source>
</evidence>
<proteinExistence type="predicted"/>
<dbReference type="Proteomes" id="UP000062260">
    <property type="component" value="Chromosome"/>
</dbReference>
<dbReference type="OrthoDB" id="7959174at2"/>
<keyword evidence="2" id="KW-1185">Reference proteome</keyword>
<dbReference type="Gene3D" id="1.20.120.680">
    <property type="entry name" value="Formiminotetrahydrofolate cyclodeaminase monomer, up-and-down helical bundle"/>
    <property type="match status" value="1"/>
</dbReference>
<dbReference type="SUPFAM" id="SSF101262">
    <property type="entry name" value="Methenyltetrahydrofolate cyclohydrolase-like"/>
    <property type="match status" value="1"/>
</dbReference>
<name>A0A0X8FLZ1_9LACT</name>
<dbReference type="KEGG" id="auh:AWM75_05745"/>
<dbReference type="RefSeq" id="WP_067979480.1">
    <property type="nucleotide sequence ID" value="NZ_CP014163.1"/>
</dbReference>
<dbReference type="InterPro" id="IPR036178">
    <property type="entry name" value="Formintransfe-cycloase-like_sf"/>
</dbReference>
<accession>A0A0X8FLZ1</accession>
<protein>
    <submittedName>
        <fullName evidence="1">Uncharacterized protein</fullName>
    </submittedName>
</protein>
<gene>
    <name evidence="1" type="ORF">AWM75_05745</name>
</gene>
<dbReference type="InterPro" id="IPR007044">
    <property type="entry name" value="Cyclodeamin/CycHdrlase"/>
</dbReference>
<dbReference type="STRING" id="128944.AWM75_05745"/>
<organism evidence="1 2">
    <name type="scientific">Aerococcus urinaehominis</name>
    <dbReference type="NCBI Taxonomy" id="128944"/>
    <lineage>
        <taxon>Bacteria</taxon>
        <taxon>Bacillati</taxon>
        <taxon>Bacillota</taxon>
        <taxon>Bacilli</taxon>
        <taxon>Lactobacillales</taxon>
        <taxon>Aerococcaceae</taxon>
        <taxon>Aerococcus</taxon>
    </lineage>
</organism>
<dbReference type="EMBL" id="CP014163">
    <property type="protein sequence ID" value="AMB99529.1"/>
    <property type="molecule type" value="Genomic_DNA"/>
</dbReference>
<dbReference type="Pfam" id="PF04961">
    <property type="entry name" value="FTCD_C"/>
    <property type="match status" value="1"/>
</dbReference>
<reference evidence="1 2" key="1">
    <citation type="journal article" date="2016" name="Genome Announc.">
        <title>Complete Genome Sequences of Aerococcus christensenii CCUG 28831T, Aerococcus sanguinicola CCUG 43001T, Aerococcus urinae CCUG 36881T, Aerococcus urinaeequi CCUG 28094T, Aerococcus urinaehominis CCUG 42038 BT, and Aerococcus viridans CCUG 4311T.</title>
        <authorList>
            <person name="Carkaci D."/>
            <person name="Dargis R."/>
            <person name="Nielsen X.C."/>
            <person name="Skovgaard O."/>
            <person name="Fuursted K."/>
            <person name="Christensen J.J."/>
        </authorList>
    </citation>
    <scope>NUCLEOTIDE SEQUENCE [LARGE SCALE GENOMIC DNA]</scope>
    <source>
        <strain evidence="1 2">CCUG42038B</strain>
    </source>
</reference>
<evidence type="ECO:0000313" key="1">
    <source>
        <dbReference type="EMBL" id="AMB99529.1"/>
    </source>
</evidence>
<sequence>MDLQRFMEELASKKSSPGGGAVAPITGAFGVALAAMVLAITQDKEPDKQPELVAELLSQAHNLKEILFKLSAADQTVSEQLFASYGLPRTNDQEKSDRQAAIQTGLIRATETPLATMQTACQGQEMLVTVAEIGRKSVLADVRVASRHLTTALESANENVIENVAWLKDQDLGQTYQSQAQSLLQKNQDLASQVQVKLSLR</sequence>